<protein>
    <submittedName>
        <fullName evidence="2">Uncharacterized protein</fullName>
    </submittedName>
</protein>
<evidence type="ECO:0000313" key="2">
    <source>
        <dbReference type="EMBL" id="CAF1324030.1"/>
    </source>
</evidence>
<feature type="region of interest" description="Disordered" evidence="1">
    <location>
        <begin position="523"/>
        <end position="548"/>
    </location>
</feature>
<organism evidence="2 3">
    <name type="scientific">Adineta ricciae</name>
    <name type="common">Rotifer</name>
    <dbReference type="NCBI Taxonomy" id="249248"/>
    <lineage>
        <taxon>Eukaryota</taxon>
        <taxon>Metazoa</taxon>
        <taxon>Spiralia</taxon>
        <taxon>Gnathifera</taxon>
        <taxon>Rotifera</taxon>
        <taxon>Eurotatoria</taxon>
        <taxon>Bdelloidea</taxon>
        <taxon>Adinetida</taxon>
        <taxon>Adinetidae</taxon>
        <taxon>Adineta</taxon>
    </lineage>
</organism>
<dbReference type="AlphaFoldDB" id="A0A815FT86"/>
<dbReference type="EMBL" id="CAJNOJ010000237">
    <property type="protein sequence ID" value="CAF1324030.1"/>
    <property type="molecule type" value="Genomic_DNA"/>
</dbReference>
<dbReference type="Proteomes" id="UP000663852">
    <property type="component" value="Unassembled WGS sequence"/>
</dbReference>
<gene>
    <name evidence="2" type="ORF">EDS130_LOCUS31822</name>
</gene>
<feature type="compositionally biased region" description="Basic and acidic residues" evidence="1">
    <location>
        <begin position="127"/>
        <end position="137"/>
    </location>
</feature>
<evidence type="ECO:0000313" key="3">
    <source>
        <dbReference type="Proteomes" id="UP000663852"/>
    </source>
</evidence>
<evidence type="ECO:0000256" key="1">
    <source>
        <dbReference type="SAM" id="MobiDB-lite"/>
    </source>
</evidence>
<sequence>MAIRIKLSYTFKNEEHHLRMDLDRSPASLQEVYKKVSQRTGFLEFKLQIKDDLLDFVTLDEIHFTSFRPFDMIQQLQNFGPQPTTERPFLELKLVNICDEQISKLNASSIVYDHPEQNSDSDQPEDEQPKSSSEVDCHPICAPHPVRLNKKSGIVFTTDINITLRDDYQDQPTKKKSGKKKVSLVRIQGDKSHLKGKAKQQSVLPKIRVAKRLVPKTSELNLKFFLAEEICENGVRTLYHHSTHEFFEKENNKTINLGQINKNTPRKTSVDIPFNTKMLNAKGAKIELRAKVVIHAKLHSNEKKHPLCQLEDQYQNDMNYTVTRVIIVPDYDGNLQWEELALSAATVFCKGKDQIPTIDAIDELEDRIERIPKLEPRKADKNTKTKSMCNSTTDKTAIPGKCVSRETITNDSNEMGECELANDYAPEESVSPTRNLLHDISGLNTPSTVLYLVQTTTPNLQNPSPAPSNFTANNTGSDEIINTTDNIFSISAFLDELVSDLGYQDNSLNLPQLDSEMTQQFFDNLNPDRDKEGTKTTPPMSEPEPPDK</sequence>
<accession>A0A815FT86</accession>
<reference evidence="2" key="1">
    <citation type="submission" date="2021-02" db="EMBL/GenBank/DDBJ databases">
        <authorList>
            <person name="Nowell W R."/>
        </authorList>
    </citation>
    <scope>NUCLEOTIDE SEQUENCE</scope>
</reference>
<feature type="region of interest" description="Disordered" evidence="1">
    <location>
        <begin position="113"/>
        <end position="138"/>
    </location>
</feature>
<name>A0A815FT86_ADIRI</name>
<proteinExistence type="predicted"/>
<comment type="caution">
    <text evidence="2">The sequence shown here is derived from an EMBL/GenBank/DDBJ whole genome shotgun (WGS) entry which is preliminary data.</text>
</comment>